<evidence type="ECO:0000259" key="9">
    <source>
        <dbReference type="PROSITE" id="PS51843"/>
    </source>
</evidence>
<evidence type="ECO:0000313" key="10">
    <source>
        <dbReference type="EMBL" id="CAD7649277.1"/>
    </source>
</evidence>
<keyword evidence="7" id="KW-0675">Receptor</keyword>
<keyword evidence="4" id="KW-0805">Transcription regulation</keyword>
<keyword evidence="11" id="KW-1185">Reference proteome</keyword>
<keyword evidence="2" id="KW-0863">Zinc-finger</keyword>
<dbReference type="GO" id="GO:0045944">
    <property type="term" value="P:positive regulation of transcription by RNA polymerase II"/>
    <property type="evidence" value="ECO:0007669"/>
    <property type="project" value="TreeGrafter"/>
</dbReference>
<dbReference type="AlphaFoldDB" id="A0A7R9LYY6"/>
<dbReference type="SMART" id="SM00430">
    <property type="entry name" value="HOLI"/>
    <property type="match status" value="1"/>
</dbReference>
<evidence type="ECO:0000256" key="2">
    <source>
        <dbReference type="ARBA" id="ARBA00022771"/>
    </source>
</evidence>
<evidence type="ECO:0000313" key="11">
    <source>
        <dbReference type="Proteomes" id="UP000728032"/>
    </source>
</evidence>
<accession>A0A7R9LYY6</accession>
<evidence type="ECO:0000256" key="8">
    <source>
        <dbReference type="SAM" id="MobiDB-lite"/>
    </source>
</evidence>
<reference evidence="10" key="1">
    <citation type="submission" date="2020-11" db="EMBL/GenBank/DDBJ databases">
        <authorList>
            <person name="Tran Van P."/>
        </authorList>
    </citation>
    <scope>NUCLEOTIDE SEQUENCE</scope>
</reference>
<dbReference type="InterPro" id="IPR035500">
    <property type="entry name" value="NHR-like_dom_sf"/>
</dbReference>
<proteinExistence type="predicted"/>
<dbReference type="EMBL" id="CAJPVJ010003555">
    <property type="protein sequence ID" value="CAG2167705.1"/>
    <property type="molecule type" value="Genomic_DNA"/>
</dbReference>
<name>A0A7R9LYY6_9ACAR</name>
<evidence type="ECO:0000256" key="6">
    <source>
        <dbReference type="ARBA" id="ARBA00023163"/>
    </source>
</evidence>
<dbReference type="PANTHER" id="PTHR24082">
    <property type="entry name" value="NUCLEAR HORMONE RECEPTOR"/>
    <property type="match status" value="1"/>
</dbReference>
<sequence length="369" mass="42796">MKQEWILNDEEKQVRRKKIEEKRSKKRKNSVQSSSSETKSTSDSSNTGNPSPGALATDLNSIEVYDQNNDISDDEIIHNITDIESYIFSDDVVVHKDDDDDDDNDDIAPDVYQKAVELEFAVLPIARPMGENSNTFNELEYNRLTELFTALNIMQTQLPENSVEMKSMDEMCNIMATKVDKEIRALVTVSKNLSAFNTMCENDQISLLKYGSLEIFSMRSVLTYDFINDSWTLVMDNNQSILLRFSNLEYDYVFAAHKNYLRKIGKEWDSDPYILDLLTAIVLFNPDRPNLIHKDMVKLQQQMYMYLLQRYLLLKSKSECHSKEKFLRLLNTLHDLEEFNKLKMTKCAQSRNAPEAFGPLLREILDINN</sequence>
<dbReference type="SUPFAM" id="SSF48508">
    <property type="entry name" value="Nuclear receptor ligand-binding domain"/>
    <property type="match status" value="1"/>
</dbReference>
<dbReference type="InterPro" id="IPR000536">
    <property type="entry name" value="Nucl_hrmn_rcpt_lig-bd"/>
</dbReference>
<protein>
    <recommendedName>
        <fullName evidence="9">NR LBD domain-containing protein</fullName>
    </recommendedName>
</protein>
<gene>
    <name evidence="10" type="ORF">ONB1V03_LOCUS7202</name>
</gene>
<dbReference type="GO" id="GO:0000978">
    <property type="term" value="F:RNA polymerase II cis-regulatory region sequence-specific DNA binding"/>
    <property type="evidence" value="ECO:0007669"/>
    <property type="project" value="TreeGrafter"/>
</dbReference>
<keyword evidence="6" id="KW-0804">Transcription</keyword>
<feature type="compositionally biased region" description="Basic and acidic residues" evidence="8">
    <location>
        <begin position="1"/>
        <end position="23"/>
    </location>
</feature>
<dbReference type="OrthoDB" id="6522851at2759"/>
<evidence type="ECO:0000256" key="7">
    <source>
        <dbReference type="ARBA" id="ARBA00023170"/>
    </source>
</evidence>
<dbReference type="PANTHER" id="PTHR24082:SF283">
    <property type="entry name" value="NUCLEAR HORMONE RECEPTOR HR96"/>
    <property type="match status" value="1"/>
</dbReference>
<feature type="region of interest" description="Disordered" evidence="8">
    <location>
        <begin position="1"/>
        <end position="56"/>
    </location>
</feature>
<dbReference type="PROSITE" id="PS51843">
    <property type="entry name" value="NR_LBD"/>
    <property type="match status" value="1"/>
</dbReference>
<dbReference type="GO" id="GO:0008270">
    <property type="term" value="F:zinc ion binding"/>
    <property type="evidence" value="ECO:0007669"/>
    <property type="project" value="UniProtKB-KW"/>
</dbReference>
<dbReference type="InterPro" id="IPR050234">
    <property type="entry name" value="Nuclear_hormone_rcpt_NR1"/>
</dbReference>
<keyword evidence="3" id="KW-0862">Zinc</keyword>
<dbReference type="GO" id="GO:0030154">
    <property type="term" value="P:cell differentiation"/>
    <property type="evidence" value="ECO:0007669"/>
    <property type="project" value="TreeGrafter"/>
</dbReference>
<feature type="domain" description="NR LBD" evidence="9">
    <location>
        <begin position="136"/>
        <end position="369"/>
    </location>
</feature>
<keyword evidence="1" id="KW-0479">Metal-binding</keyword>
<evidence type="ECO:0000256" key="3">
    <source>
        <dbReference type="ARBA" id="ARBA00022833"/>
    </source>
</evidence>
<dbReference type="Gene3D" id="1.10.565.10">
    <property type="entry name" value="Retinoid X Receptor"/>
    <property type="match status" value="1"/>
</dbReference>
<dbReference type="EMBL" id="OC918380">
    <property type="protein sequence ID" value="CAD7649277.1"/>
    <property type="molecule type" value="Genomic_DNA"/>
</dbReference>
<dbReference type="GO" id="GO:0004879">
    <property type="term" value="F:nuclear receptor activity"/>
    <property type="evidence" value="ECO:0007669"/>
    <property type="project" value="TreeGrafter"/>
</dbReference>
<evidence type="ECO:0000256" key="1">
    <source>
        <dbReference type="ARBA" id="ARBA00022723"/>
    </source>
</evidence>
<dbReference type="Proteomes" id="UP000728032">
    <property type="component" value="Unassembled WGS sequence"/>
</dbReference>
<keyword evidence="5" id="KW-0238">DNA-binding</keyword>
<evidence type="ECO:0000256" key="4">
    <source>
        <dbReference type="ARBA" id="ARBA00023015"/>
    </source>
</evidence>
<feature type="compositionally biased region" description="Low complexity" evidence="8">
    <location>
        <begin position="30"/>
        <end position="47"/>
    </location>
</feature>
<organism evidence="10">
    <name type="scientific">Oppiella nova</name>
    <dbReference type="NCBI Taxonomy" id="334625"/>
    <lineage>
        <taxon>Eukaryota</taxon>
        <taxon>Metazoa</taxon>
        <taxon>Ecdysozoa</taxon>
        <taxon>Arthropoda</taxon>
        <taxon>Chelicerata</taxon>
        <taxon>Arachnida</taxon>
        <taxon>Acari</taxon>
        <taxon>Acariformes</taxon>
        <taxon>Sarcoptiformes</taxon>
        <taxon>Oribatida</taxon>
        <taxon>Brachypylina</taxon>
        <taxon>Oppioidea</taxon>
        <taxon>Oppiidae</taxon>
        <taxon>Oppiella</taxon>
    </lineage>
</organism>
<evidence type="ECO:0000256" key="5">
    <source>
        <dbReference type="ARBA" id="ARBA00023125"/>
    </source>
</evidence>
<dbReference type="GO" id="GO:0000122">
    <property type="term" value="P:negative regulation of transcription by RNA polymerase II"/>
    <property type="evidence" value="ECO:0007669"/>
    <property type="project" value="TreeGrafter"/>
</dbReference>